<name>A0A8C4TQQ6_FALTI</name>
<evidence type="ECO:0000256" key="1">
    <source>
        <dbReference type="SAM" id="Phobius"/>
    </source>
</evidence>
<accession>A0A8C4TQQ6</accession>
<reference evidence="2" key="1">
    <citation type="submission" date="2025-08" db="UniProtKB">
        <authorList>
            <consortium name="Ensembl"/>
        </authorList>
    </citation>
    <scope>IDENTIFICATION</scope>
</reference>
<dbReference type="Proteomes" id="UP000694562">
    <property type="component" value="Unplaced"/>
</dbReference>
<evidence type="ECO:0000313" key="3">
    <source>
        <dbReference type="Proteomes" id="UP000694562"/>
    </source>
</evidence>
<protein>
    <submittedName>
        <fullName evidence="2">Uncharacterized protein</fullName>
    </submittedName>
</protein>
<dbReference type="Ensembl" id="ENSFTIT00000000003.1">
    <property type="protein sequence ID" value="ENSFTIP00000000002.1"/>
    <property type="gene ID" value="ENSFTIG00000000004.1"/>
</dbReference>
<keyword evidence="1" id="KW-0812">Transmembrane</keyword>
<sequence length="105" mass="12409">KIRYQVRLWYHLTKRIYICLESSVLNLFCGVLYLSQLFSGPKQRKTKLAALRSRQKSAGVRNGLIQNLSVPCPYCCLFLVSPSRRHSFFKLMFYCTHIWSLLLKY</sequence>
<evidence type="ECO:0000313" key="2">
    <source>
        <dbReference type="Ensembl" id="ENSFTIP00000000002.1"/>
    </source>
</evidence>
<feature type="transmembrane region" description="Helical" evidence="1">
    <location>
        <begin position="15"/>
        <end position="35"/>
    </location>
</feature>
<keyword evidence="1" id="KW-1133">Transmembrane helix</keyword>
<reference evidence="2" key="2">
    <citation type="submission" date="2025-09" db="UniProtKB">
        <authorList>
            <consortium name="Ensembl"/>
        </authorList>
    </citation>
    <scope>IDENTIFICATION</scope>
</reference>
<proteinExistence type="predicted"/>
<organism evidence="2 3">
    <name type="scientific">Falco tinnunculus</name>
    <name type="common">Common kestrel</name>
    <dbReference type="NCBI Taxonomy" id="100819"/>
    <lineage>
        <taxon>Eukaryota</taxon>
        <taxon>Metazoa</taxon>
        <taxon>Chordata</taxon>
        <taxon>Craniata</taxon>
        <taxon>Vertebrata</taxon>
        <taxon>Euteleostomi</taxon>
        <taxon>Archelosauria</taxon>
        <taxon>Archosauria</taxon>
        <taxon>Dinosauria</taxon>
        <taxon>Saurischia</taxon>
        <taxon>Theropoda</taxon>
        <taxon>Coelurosauria</taxon>
        <taxon>Aves</taxon>
        <taxon>Neognathae</taxon>
        <taxon>Neoaves</taxon>
        <taxon>Telluraves</taxon>
        <taxon>Australaves</taxon>
        <taxon>Falconiformes</taxon>
        <taxon>Falconidae</taxon>
        <taxon>Falco</taxon>
    </lineage>
</organism>
<dbReference type="AlphaFoldDB" id="A0A8C4TQQ6"/>
<keyword evidence="3" id="KW-1185">Reference proteome</keyword>
<keyword evidence="1" id="KW-0472">Membrane</keyword>